<dbReference type="InterPro" id="IPR011089">
    <property type="entry name" value="GmrSD_C"/>
</dbReference>
<proteinExistence type="predicted"/>
<organism evidence="3 4">
    <name type="scientific">Escherichia coli</name>
    <dbReference type="NCBI Taxonomy" id="562"/>
    <lineage>
        <taxon>Bacteria</taxon>
        <taxon>Pseudomonadati</taxon>
        <taxon>Pseudomonadota</taxon>
        <taxon>Gammaproteobacteria</taxon>
        <taxon>Enterobacterales</taxon>
        <taxon>Enterobacteriaceae</taxon>
        <taxon>Escherichia</taxon>
    </lineage>
</organism>
<evidence type="ECO:0000259" key="1">
    <source>
        <dbReference type="Pfam" id="PF03235"/>
    </source>
</evidence>
<accession>A0A3F3P777</accession>
<dbReference type="AlphaFoldDB" id="A0A3F3P777"/>
<protein>
    <submittedName>
        <fullName evidence="3">DUF262 domain-containing protein</fullName>
    </submittedName>
</protein>
<dbReference type="EMBL" id="JAAGYI010000015">
    <property type="protein sequence ID" value="NEM86043.1"/>
    <property type="molecule type" value="Genomic_DNA"/>
</dbReference>
<feature type="domain" description="GmrSD restriction endonucleases C-terminal" evidence="2">
    <location>
        <begin position="424"/>
        <end position="551"/>
    </location>
</feature>
<dbReference type="PANTHER" id="PTHR35149:SF2">
    <property type="entry name" value="DUF262 DOMAIN-CONTAINING PROTEIN"/>
    <property type="match status" value="1"/>
</dbReference>
<reference evidence="3 4" key="1">
    <citation type="submission" date="2020-02" db="EMBL/GenBank/DDBJ databases">
        <authorList>
            <person name="Subbiah M."/>
            <person name="Call D."/>
        </authorList>
    </citation>
    <scope>NUCLEOTIDE SEQUENCE [LARGE SCALE GENOMIC DNA]</scope>
    <source>
        <strain evidence="3 4">8375wC2</strain>
    </source>
</reference>
<evidence type="ECO:0000313" key="4">
    <source>
        <dbReference type="Proteomes" id="UP000469708"/>
    </source>
</evidence>
<comment type="caution">
    <text evidence="3">The sequence shown here is derived from an EMBL/GenBank/DDBJ whole genome shotgun (WGS) entry which is preliminary data.</text>
</comment>
<gene>
    <name evidence="3" type="ORF">G3V95_11090</name>
</gene>
<dbReference type="Pfam" id="PF07510">
    <property type="entry name" value="GmrSD_C"/>
    <property type="match status" value="1"/>
</dbReference>
<name>A0A3F3P777_ECOLX</name>
<evidence type="ECO:0000313" key="3">
    <source>
        <dbReference type="EMBL" id="NEM86043.1"/>
    </source>
</evidence>
<dbReference type="Proteomes" id="UP000469708">
    <property type="component" value="Unassembled WGS sequence"/>
</dbReference>
<dbReference type="Pfam" id="PF03235">
    <property type="entry name" value="GmrSD_N"/>
    <property type="match status" value="1"/>
</dbReference>
<dbReference type="RefSeq" id="WP_001118594.1">
    <property type="nucleotide sequence ID" value="NZ_AP024205.1"/>
</dbReference>
<feature type="domain" description="GmrSD restriction endonucleases N-terminal" evidence="1">
    <location>
        <begin position="16"/>
        <end position="234"/>
    </location>
</feature>
<dbReference type="PANTHER" id="PTHR35149">
    <property type="entry name" value="SLL5132 PROTEIN"/>
    <property type="match status" value="1"/>
</dbReference>
<sequence>MAKQFMLMEPKNENFNELIGGSNKYIVPRFQRDYAWDVEQWEDLWSDVTALDDEGFHYMGYIVLQQKEQYQHEVIDGQQRLVTLSIIVLAAMKAIKNLIDKGEEVEQNTERLDAITKTFVGNKNFVSLKVVSKLDLNRNNKRYFQSICSNLEAPNTRGTTSTNKLLKKCFDFFQKKEFGNTGAEIAQFIADFSSSMVFTKIVVQDDLNAYKVFETLNARGVQLSTPDLLKNYLFSIVTKDEKIGDEELDELDEQWSEIIDQLGESNVSDYIRYHHNSHRKMVTKNNLYTSMRKVITTPKEAYDYLRSLINSAPIYASLINPNDSWWAEQDTKYKKAIHYLNGIRLFNIRQPLTVLLSAFNQFNPDEFVSLTRYLYILSIRYNVICHLSPSEQESMYNQIAIKISNKEYKRASNVKNGEEFKRLYPDDNVFFNAFEFHRMPSRQTAKKIRFLLAEIEQYLGNNCDHEKVTLEHICPFNPEKGWCNSFGEGVNDVKDRLGNMVLMDKDNLKRASFEVKKNEYGKSKYKLAAKITQYPEWNLEAVNDFQKWMSEQAVNVWKVG</sequence>
<evidence type="ECO:0000259" key="2">
    <source>
        <dbReference type="Pfam" id="PF07510"/>
    </source>
</evidence>
<dbReference type="InterPro" id="IPR004919">
    <property type="entry name" value="GmrSD_N"/>
</dbReference>